<reference evidence="6" key="1">
    <citation type="submission" date="2017-02" db="UniProtKB">
        <authorList>
            <consortium name="WormBaseParasite"/>
        </authorList>
    </citation>
    <scope>IDENTIFICATION</scope>
</reference>
<keyword evidence="3" id="KW-0496">Mitochondrion</keyword>
<evidence type="ECO:0000256" key="1">
    <source>
        <dbReference type="ARBA" id="ARBA00004173"/>
    </source>
</evidence>
<evidence type="ECO:0000313" key="5">
    <source>
        <dbReference type="Proteomes" id="UP000038045"/>
    </source>
</evidence>
<dbReference type="NCBIfam" id="TIGR03317">
    <property type="entry name" value="ygfZ_signature"/>
    <property type="match status" value="1"/>
</dbReference>
<proteinExistence type="predicted"/>
<dbReference type="GO" id="GO:0005759">
    <property type="term" value="C:mitochondrial matrix"/>
    <property type="evidence" value="ECO:0007669"/>
    <property type="project" value="TreeGrafter"/>
</dbReference>
<evidence type="ECO:0000259" key="4">
    <source>
        <dbReference type="Pfam" id="PF25455"/>
    </source>
</evidence>
<dbReference type="InterPro" id="IPR027266">
    <property type="entry name" value="TrmE/GcvT-like"/>
</dbReference>
<keyword evidence="5" id="KW-1185">Reference proteome</keyword>
<comment type="subcellular location">
    <subcellularLocation>
        <location evidence="1">Mitochondrion</location>
    </subcellularLocation>
</comment>
<dbReference type="Gene3D" id="2.40.30.160">
    <property type="match status" value="1"/>
</dbReference>
<dbReference type="Gene3D" id="3.30.1360.120">
    <property type="entry name" value="Probable tRNA modification gtpase trme, domain 1"/>
    <property type="match status" value="1"/>
</dbReference>
<dbReference type="PIRSF" id="PIRSF006487">
    <property type="entry name" value="GcvT"/>
    <property type="match status" value="1"/>
</dbReference>
<dbReference type="InterPro" id="IPR045179">
    <property type="entry name" value="YgfZ/GcvT"/>
</dbReference>
<dbReference type="PANTHER" id="PTHR22602">
    <property type="entry name" value="TRANSFERASE CAF17, MITOCHONDRIAL-RELATED"/>
    <property type="match status" value="1"/>
</dbReference>
<protein>
    <submittedName>
        <fullName evidence="6">GCV_T domain-containing protein</fullName>
    </submittedName>
</protein>
<sequence>MASHLLPFRKLISLKGNESFPFLQALITKDLRTLNDTKNGVEFSYLLNARGRIVTDLLVYKKEDEYLLEVDTKIIDKMVKLLKIYKLRRDISISISDYNVGYSFNKIIDNVNKHIFIDPRVPTFGWRILNEDVPEIKDEEKNYHLRRMIFGIPEGSDETSDELPLNMNGDLMNGVNFDKGCYIGQELTARTNFIGVVRKRLLPLKFEKTSSQCDVDKNLYSENNKKRIGKLIKRIDNLGIGIVSIDQIDKEICYNDEKVLVLRPEWWKKT</sequence>
<keyword evidence="2" id="KW-0809">Transit peptide</keyword>
<dbReference type="AlphaFoldDB" id="A0A0N5A1P0"/>
<organism evidence="5 6">
    <name type="scientific">Parastrongyloides trichosuri</name>
    <name type="common">Possum-specific nematode worm</name>
    <dbReference type="NCBI Taxonomy" id="131310"/>
    <lineage>
        <taxon>Eukaryota</taxon>
        <taxon>Metazoa</taxon>
        <taxon>Ecdysozoa</taxon>
        <taxon>Nematoda</taxon>
        <taxon>Chromadorea</taxon>
        <taxon>Rhabditida</taxon>
        <taxon>Tylenchina</taxon>
        <taxon>Panagrolaimomorpha</taxon>
        <taxon>Strongyloidoidea</taxon>
        <taxon>Strongyloididae</taxon>
        <taxon>Parastrongyloides</taxon>
    </lineage>
</organism>
<dbReference type="WBParaSite" id="PTRK_0001553900.1">
    <property type="protein sequence ID" value="PTRK_0001553900.1"/>
    <property type="gene ID" value="PTRK_0001553900"/>
</dbReference>
<dbReference type="Pfam" id="PF25455">
    <property type="entry name" value="Beta-barrel_CAF17_C"/>
    <property type="match status" value="1"/>
</dbReference>
<dbReference type="SUPFAM" id="SSF103025">
    <property type="entry name" value="Folate-binding domain"/>
    <property type="match status" value="1"/>
</dbReference>
<dbReference type="InterPro" id="IPR017703">
    <property type="entry name" value="YgfZ/GCV_T_CS"/>
</dbReference>
<name>A0A0N5A1P0_PARTI</name>
<dbReference type="PANTHER" id="PTHR22602:SF0">
    <property type="entry name" value="TRANSFERASE CAF17, MITOCHONDRIAL-RELATED"/>
    <property type="match status" value="1"/>
</dbReference>
<accession>A0A0N5A1P0</accession>
<evidence type="ECO:0000256" key="2">
    <source>
        <dbReference type="ARBA" id="ARBA00022946"/>
    </source>
</evidence>
<dbReference type="STRING" id="131310.A0A0N5A1P0"/>
<feature type="domain" description="CAF17 C-terminal" evidence="4">
    <location>
        <begin position="198"/>
        <end position="269"/>
    </location>
</feature>
<dbReference type="Proteomes" id="UP000038045">
    <property type="component" value="Unplaced"/>
</dbReference>
<evidence type="ECO:0000256" key="3">
    <source>
        <dbReference type="ARBA" id="ARBA00023128"/>
    </source>
</evidence>
<evidence type="ECO:0000313" key="6">
    <source>
        <dbReference type="WBParaSite" id="PTRK_0001553900.1"/>
    </source>
</evidence>
<dbReference type="GO" id="GO:0016226">
    <property type="term" value="P:iron-sulfur cluster assembly"/>
    <property type="evidence" value="ECO:0007669"/>
    <property type="project" value="TreeGrafter"/>
</dbReference>
<dbReference type="InterPro" id="IPR057460">
    <property type="entry name" value="CAF17_C"/>
</dbReference>